<keyword evidence="2" id="KW-1185">Reference proteome</keyword>
<dbReference type="Gene3D" id="3.40.50.2300">
    <property type="match status" value="2"/>
</dbReference>
<proteinExistence type="predicted"/>
<dbReference type="InterPro" id="IPR028082">
    <property type="entry name" value="Peripla_BP_I"/>
</dbReference>
<dbReference type="SUPFAM" id="SSF53822">
    <property type="entry name" value="Periplasmic binding protein-like I"/>
    <property type="match status" value="1"/>
</dbReference>
<protein>
    <submittedName>
        <fullName evidence="1">ABC transporter substrate-binding protein</fullName>
    </submittedName>
</protein>
<dbReference type="Proteomes" id="UP001596514">
    <property type="component" value="Unassembled WGS sequence"/>
</dbReference>
<evidence type="ECO:0000313" key="2">
    <source>
        <dbReference type="Proteomes" id="UP001596514"/>
    </source>
</evidence>
<evidence type="ECO:0000313" key="1">
    <source>
        <dbReference type="EMBL" id="MFC7602233.1"/>
    </source>
</evidence>
<gene>
    <name evidence="1" type="ORF">ACFQVD_19220</name>
</gene>
<comment type="caution">
    <text evidence="1">The sequence shown here is derived from an EMBL/GenBank/DDBJ whole genome shotgun (WGS) entry which is preliminary data.</text>
</comment>
<organism evidence="1 2">
    <name type="scientific">Streptosporangium amethystogenes subsp. fukuiense</name>
    <dbReference type="NCBI Taxonomy" id="698418"/>
    <lineage>
        <taxon>Bacteria</taxon>
        <taxon>Bacillati</taxon>
        <taxon>Actinomycetota</taxon>
        <taxon>Actinomycetes</taxon>
        <taxon>Streptosporangiales</taxon>
        <taxon>Streptosporangiaceae</taxon>
        <taxon>Streptosporangium</taxon>
    </lineage>
</organism>
<accession>A0ABW2T1N7</accession>
<sequence>MALPLGIHYLIGKFDAFAGHRPDNRRLPVILLRREIEADPADDAAVRAIVDYQERLCETRDGARRALVPYALIDDTRLRDAEPHIDLLDDLVHQLARNLPRGNGGELKLPRFHTCRAVLRTSAGDGTIGAKRGQLRDGLYLELIRRRKWLATLAQLAGTLGQEGLVGLVRTVFSFFVFGLPAWIYGLWLRGSRGLRWVGPQIPGAGGDFLTAALDLSAEGRYRQDPVLTQRILVMALLRDLERASRPSRLWIYRLRRQWSFVVLLREVGAPGTPGRQFLDTYAHVVRAQDSAPLMILGALTGPVPSYAVPVGSDPQHPSAVADLVGDLYRSEPQGPVTEGVYVVTLSPEDDDGAAANALAPPSRVMVRPNSFADYVRPALLPLVLVLVAGTTLYYLRPWQQNSCERVKTGEIVGVTDGQECSLAAPGRDEELRALEKIVDEQNRRLDPDLPYRSVVFFAPLSARAGNLPPNGLQTLRGVIAAQNWLNTQKKQAGLQSRMQLKLLIANPGERFAYGALRPDSPDDPNVAAKIIGRAAEDRIVGVVGITQSREESLAAVRELGAEDIPVIASSVTGSNMVEDHKSRNYFQVSPPNSRIAQIMVEFSRHSDQIRVPSHTSQNADGYRKAVVVYDPADESFSVDLMEKFTEQYGPGAVEHVAYDENDPKQQPGDVAARICRAAEKPQGLVVYTGRSALIPNLFAALQRSSECETGGIVPPLNILSETMPKDFIEEPHILKKNYPFVRLFYTGFLDLETTPLPFSSQKFIENFGDVFNKLKITPDSDAAGGYDALNVMSEAVDAVYLGSPKTVESHEVQARLNDPGIEGHLGATGTLNLDSGNKYPPNRPIYVLEPLSDGTQQQRLACGLLPNGKNQKIWFTANEEFDCP</sequence>
<reference evidence="2" key="1">
    <citation type="journal article" date="2019" name="Int. J. Syst. Evol. Microbiol.">
        <title>The Global Catalogue of Microorganisms (GCM) 10K type strain sequencing project: providing services to taxonomists for standard genome sequencing and annotation.</title>
        <authorList>
            <consortium name="The Broad Institute Genomics Platform"/>
            <consortium name="The Broad Institute Genome Sequencing Center for Infectious Disease"/>
            <person name="Wu L."/>
            <person name="Ma J."/>
        </authorList>
    </citation>
    <scope>NUCLEOTIDE SEQUENCE [LARGE SCALE GENOMIC DNA]</scope>
    <source>
        <strain evidence="2">JCM 10083</strain>
    </source>
</reference>
<dbReference type="CDD" id="cd06268">
    <property type="entry name" value="PBP1_ABC_transporter_LIVBP-like"/>
    <property type="match status" value="1"/>
</dbReference>
<name>A0ABW2T1N7_9ACTN</name>
<dbReference type="RefSeq" id="WP_343964411.1">
    <property type="nucleotide sequence ID" value="NZ_BAAAGK010000023.1"/>
</dbReference>
<dbReference type="EMBL" id="JBHTEE010000001">
    <property type="protein sequence ID" value="MFC7602233.1"/>
    <property type="molecule type" value="Genomic_DNA"/>
</dbReference>